<proteinExistence type="predicted"/>
<evidence type="ECO:0000256" key="1">
    <source>
        <dbReference type="SAM" id="MobiDB-lite"/>
    </source>
</evidence>
<reference evidence="2 3" key="1">
    <citation type="submission" date="2023-11" db="EMBL/GenBank/DDBJ databases">
        <title>Halocaridina rubra genome assembly.</title>
        <authorList>
            <person name="Smith C."/>
        </authorList>
    </citation>
    <scope>NUCLEOTIDE SEQUENCE [LARGE SCALE GENOMIC DNA]</scope>
    <source>
        <strain evidence="2">EP-1</strain>
        <tissue evidence="2">Whole</tissue>
    </source>
</reference>
<dbReference type="AlphaFoldDB" id="A0AAN9A5H6"/>
<comment type="caution">
    <text evidence="2">The sequence shown here is derived from an EMBL/GenBank/DDBJ whole genome shotgun (WGS) entry which is preliminary data.</text>
</comment>
<accession>A0AAN9A5H6</accession>
<keyword evidence="3" id="KW-1185">Reference proteome</keyword>
<protein>
    <submittedName>
        <fullName evidence="2">Uncharacterized protein</fullName>
    </submittedName>
</protein>
<organism evidence="2 3">
    <name type="scientific">Halocaridina rubra</name>
    <name type="common">Hawaiian red shrimp</name>
    <dbReference type="NCBI Taxonomy" id="373956"/>
    <lineage>
        <taxon>Eukaryota</taxon>
        <taxon>Metazoa</taxon>
        <taxon>Ecdysozoa</taxon>
        <taxon>Arthropoda</taxon>
        <taxon>Crustacea</taxon>
        <taxon>Multicrustacea</taxon>
        <taxon>Malacostraca</taxon>
        <taxon>Eumalacostraca</taxon>
        <taxon>Eucarida</taxon>
        <taxon>Decapoda</taxon>
        <taxon>Pleocyemata</taxon>
        <taxon>Caridea</taxon>
        <taxon>Atyoidea</taxon>
        <taxon>Atyidae</taxon>
        <taxon>Halocaridina</taxon>
    </lineage>
</organism>
<feature type="region of interest" description="Disordered" evidence="1">
    <location>
        <begin position="33"/>
        <end position="54"/>
    </location>
</feature>
<dbReference type="EMBL" id="JAXCGZ010015390">
    <property type="protein sequence ID" value="KAK7070402.1"/>
    <property type="molecule type" value="Genomic_DNA"/>
</dbReference>
<gene>
    <name evidence="2" type="ORF">SK128_003396</name>
</gene>
<evidence type="ECO:0000313" key="3">
    <source>
        <dbReference type="Proteomes" id="UP001381693"/>
    </source>
</evidence>
<sequence>MPLHRLCTRQKMLGQDIKACRTLTNSRQIHIDKGQIKQNEPTPRDISPTALVTR</sequence>
<evidence type="ECO:0000313" key="2">
    <source>
        <dbReference type="EMBL" id="KAK7070402.1"/>
    </source>
</evidence>
<name>A0AAN9A5H6_HALRR</name>
<dbReference type="Proteomes" id="UP001381693">
    <property type="component" value="Unassembled WGS sequence"/>
</dbReference>